<name>A0ABZ3HA24_9BACT</name>
<feature type="domain" description="Phosphoadenosine phosphosulphate reductase" evidence="15">
    <location>
        <begin position="32"/>
        <end position="206"/>
    </location>
</feature>
<dbReference type="NCBIfam" id="TIGR00434">
    <property type="entry name" value="cysH"/>
    <property type="match status" value="1"/>
</dbReference>
<evidence type="ECO:0000256" key="1">
    <source>
        <dbReference type="ARBA" id="ARBA00009732"/>
    </source>
</evidence>
<dbReference type="PANTHER" id="PTHR46482">
    <property type="entry name" value="5'-ADENYLYLSULFATE REDUCTASE 3, CHLOROPLASTIC"/>
    <property type="match status" value="1"/>
</dbReference>
<feature type="binding site" evidence="14">
    <location>
        <position position="203"/>
    </location>
    <ligand>
        <name>[4Fe-4S] cluster</name>
        <dbReference type="ChEBI" id="CHEBI:49883"/>
    </ligand>
</feature>
<dbReference type="SUPFAM" id="SSF52402">
    <property type="entry name" value="Adenine nucleotide alpha hydrolases-like"/>
    <property type="match status" value="1"/>
</dbReference>
<evidence type="ECO:0000313" key="17">
    <source>
        <dbReference type="Proteomes" id="UP001447842"/>
    </source>
</evidence>
<evidence type="ECO:0000256" key="2">
    <source>
        <dbReference type="ARBA" id="ARBA00022490"/>
    </source>
</evidence>
<comment type="similarity">
    <text evidence="1 14">Belongs to the PAPS reductase family. CysH subfamily.</text>
</comment>
<dbReference type="EC" id="1.8.4.10" evidence="9 14"/>
<evidence type="ECO:0000256" key="5">
    <source>
        <dbReference type="ARBA" id="ARBA00023004"/>
    </source>
</evidence>
<dbReference type="EMBL" id="CP147920">
    <property type="protein sequence ID" value="XAU15069.1"/>
    <property type="molecule type" value="Genomic_DNA"/>
</dbReference>
<protein>
    <recommendedName>
        <fullName evidence="10 14">Adenosine 5'-phosphosulfate reductase</fullName>
        <shortName evidence="14">APS reductase</shortName>
        <ecNumber evidence="9 14">1.8.4.10</ecNumber>
    </recommendedName>
    <alternativeName>
        <fullName evidence="12 14">5'-adenylylsulfate reductase</fullName>
    </alternativeName>
    <alternativeName>
        <fullName evidence="11 14">Thioredoxin-dependent 5'-adenylylsulfate reductase</fullName>
    </alternativeName>
</protein>
<proteinExistence type="inferred from homology"/>
<dbReference type="RefSeq" id="WP_345972683.1">
    <property type="nucleotide sequence ID" value="NZ_CP147920.1"/>
</dbReference>
<dbReference type="InterPro" id="IPR014729">
    <property type="entry name" value="Rossmann-like_a/b/a_fold"/>
</dbReference>
<keyword evidence="17" id="KW-1185">Reference proteome</keyword>
<feature type="binding site" evidence="14">
    <location>
        <position position="117"/>
    </location>
    <ligand>
        <name>[4Fe-4S] cluster</name>
        <dbReference type="ChEBI" id="CHEBI:49883"/>
    </ligand>
</feature>
<dbReference type="HAMAP" id="MF_00063">
    <property type="entry name" value="CysH"/>
    <property type="match status" value="1"/>
</dbReference>
<feature type="active site" description="Nucleophile; cysteine thiosulfonate intermediate" evidence="14">
    <location>
        <position position="228"/>
    </location>
</feature>
<dbReference type="InterPro" id="IPR011798">
    <property type="entry name" value="APS_reductase"/>
</dbReference>
<dbReference type="Pfam" id="PF01507">
    <property type="entry name" value="PAPS_reduct"/>
    <property type="match status" value="1"/>
</dbReference>
<dbReference type="NCBIfam" id="NF002537">
    <property type="entry name" value="PRK02090.1"/>
    <property type="match status" value="1"/>
</dbReference>
<dbReference type="NCBIfam" id="TIGR02055">
    <property type="entry name" value="APS_reductase"/>
    <property type="match status" value="1"/>
</dbReference>
<feature type="binding site" evidence="14">
    <location>
        <position position="200"/>
    </location>
    <ligand>
        <name>[4Fe-4S] cluster</name>
        <dbReference type="ChEBI" id="CHEBI:49883"/>
    </ligand>
</feature>
<accession>A0ABZ3HA24</accession>
<keyword evidence="4 14" id="KW-0560">Oxidoreductase</keyword>
<dbReference type="CDD" id="cd23945">
    <property type="entry name" value="PAPS_reductase"/>
    <property type="match status" value="1"/>
</dbReference>
<evidence type="ECO:0000256" key="11">
    <source>
        <dbReference type="ARBA" id="ARBA00030894"/>
    </source>
</evidence>
<dbReference type="Proteomes" id="UP001447842">
    <property type="component" value="Chromosome"/>
</dbReference>
<dbReference type="GO" id="GO:0004604">
    <property type="term" value="F:phosphoadenylyl-sulfate reductase (thioredoxin) activity"/>
    <property type="evidence" value="ECO:0007669"/>
    <property type="project" value="UniProtKB-EC"/>
</dbReference>
<keyword evidence="5 14" id="KW-0408">Iron</keyword>
<keyword evidence="6 14" id="KW-0411">Iron-sulfur</keyword>
<evidence type="ECO:0000256" key="10">
    <source>
        <dbReference type="ARBA" id="ARBA00029514"/>
    </source>
</evidence>
<evidence type="ECO:0000256" key="8">
    <source>
        <dbReference type="ARBA" id="ARBA00024327"/>
    </source>
</evidence>
<dbReference type="Gene3D" id="3.40.50.620">
    <property type="entry name" value="HUPs"/>
    <property type="match status" value="1"/>
</dbReference>
<evidence type="ECO:0000256" key="12">
    <source>
        <dbReference type="ARBA" id="ARBA00032041"/>
    </source>
</evidence>
<comment type="function">
    <text evidence="7 14">Catalyzes the formation of sulfite from adenosine 5'-phosphosulfate (APS) using thioredoxin as an electron donor.</text>
</comment>
<evidence type="ECO:0000256" key="6">
    <source>
        <dbReference type="ARBA" id="ARBA00023014"/>
    </source>
</evidence>
<feature type="binding site" evidence="14">
    <location>
        <position position="118"/>
    </location>
    <ligand>
        <name>[4Fe-4S] cluster</name>
        <dbReference type="ChEBI" id="CHEBI:49883"/>
    </ligand>
</feature>
<dbReference type="InterPro" id="IPR004511">
    <property type="entry name" value="PAPS/APS_Rdtase"/>
</dbReference>
<evidence type="ECO:0000256" key="9">
    <source>
        <dbReference type="ARBA" id="ARBA00024386"/>
    </source>
</evidence>
<comment type="subcellular location">
    <subcellularLocation>
        <location evidence="14">Cytoplasm</location>
    </subcellularLocation>
</comment>
<comment type="pathway">
    <text evidence="8 14">Sulfur metabolism; hydrogen sulfide biosynthesis; sulfite from sulfate.</text>
</comment>
<dbReference type="PANTHER" id="PTHR46482:SF9">
    <property type="entry name" value="5'-ADENYLYLSULFATE REDUCTASE 1, CHLOROPLASTIC"/>
    <property type="match status" value="1"/>
</dbReference>
<evidence type="ECO:0000256" key="14">
    <source>
        <dbReference type="HAMAP-Rule" id="MF_00063"/>
    </source>
</evidence>
<evidence type="ECO:0000259" key="15">
    <source>
        <dbReference type="Pfam" id="PF01507"/>
    </source>
</evidence>
<sequence>MKENIETLNRRLAGKTADEVLAYFAQQYGGRIALASSFGAEDQVLTHLLQPHREHIGVFTIDTGRLPYETYDVMDRTNQKYGMNIDVYFPDPSDVEALYKAQGINGFYDSVENRRRCCHARKIAPLKRALRGVEVWITGLRREQSPTRESMRMVEHDEANGLLKLNPLIEWSEAEVWEHLHANGVPYNRLHDHGYPSIGCAPCTRAVVPGDDIRSGRWWWESPEHKECGLHRKE</sequence>
<dbReference type="InterPro" id="IPR002500">
    <property type="entry name" value="PAPS_reduct_dom"/>
</dbReference>
<organism evidence="16 17">
    <name type="scientific">Sulfurimonas diazotrophicus</name>
    <dbReference type="NCBI Taxonomy" id="3131939"/>
    <lineage>
        <taxon>Bacteria</taxon>
        <taxon>Pseudomonadati</taxon>
        <taxon>Campylobacterota</taxon>
        <taxon>Epsilonproteobacteria</taxon>
        <taxon>Campylobacterales</taxon>
        <taxon>Sulfurimonadaceae</taxon>
        <taxon>Sulfurimonas</taxon>
    </lineage>
</organism>
<keyword evidence="2 14" id="KW-0963">Cytoplasm</keyword>
<comment type="cofactor">
    <cofactor evidence="14">
        <name>[4Fe-4S] cluster</name>
        <dbReference type="ChEBI" id="CHEBI:49883"/>
    </cofactor>
    <text evidence="14">Binds 1 [4Fe-4S] cluster per subunit.</text>
</comment>
<keyword evidence="3 14" id="KW-0479">Metal-binding</keyword>
<comment type="catalytic activity">
    <reaction evidence="13 14">
        <text>[thioredoxin]-disulfide + sulfite + AMP + 2 H(+) = adenosine 5'-phosphosulfate + [thioredoxin]-dithiol</text>
        <dbReference type="Rhea" id="RHEA:21976"/>
        <dbReference type="Rhea" id="RHEA-COMP:10698"/>
        <dbReference type="Rhea" id="RHEA-COMP:10700"/>
        <dbReference type="ChEBI" id="CHEBI:15378"/>
        <dbReference type="ChEBI" id="CHEBI:17359"/>
        <dbReference type="ChEBI" id="CHEBI:29950"/>
        <dbReference type="ChEBI" id="CHEBI:50058"/>
        <dbReference type="ChEBI" id="CHEBI:58243"/>
        <dbReference type="ChEBI" id="CHEBI:456215"/>
        <dbReference type="EC" id="1.8.4.10"/>
    </reaction>
</comment>
<evidence type="ECO:0000256" key="3">
    <source>
        <dbReference type="ARBA" id="ARBA00022723"/>
    </source>
</evidence>
<reference evidence="16 17" key="1">
    <citation type="submission" date="2024-03" db="EMBL/GenBank/DDBJ databases">
        <title>Sulfurimonas sp. HSL3-1.</title>
        <authorList>
            <person name="Wang S."/>
        </authorList>
    </citation>
    <scope>NUCLEOTIDE SEQUENCE [LARGE SCALE GENOMIC DNA]</scope>
    <source>
        <strain evidence="16 17">HSL3-1</strain>
    </source>
</reference>
<evidence type="ECO:0000256" key="13">
    <source>
        <dbReference type="ARBA" id="ARBA00048441"/>
    </source>
</evidence>
<dbReference type="PIRSF" id="PIRSF000857">
    <property type="entry name" value="PAPS_reductase"/>
    <property type="match status" value="1"/>
</dbReference>
<gene>
    <name evidence="14" type="primary">cysH</name>
    <name evidence="16" type="ORF">WCY31_12630</name>
</gene>
<evidence type="ECO:0000256" key="7">
    <source>
        <dbReference type="ARBA" id="ARBA00024298"/>
    </source>
</evidence>
<evidence type="ECO:0000256" key="4">
    <source>
        <dbReference type="ARBA" id="ARBA00023002"/>
    </source>
</evidence>
<evidence type="ECO:0000313" key="16">
    <source>
        <dbReference type="EMBL" id="XAU15069.1"/>
    </source>
</evidence>